<dbReference type="EMBL" id="JAGMUX010000023">
    <property type="protein sequence ID" value="KAH7230085.1"/>
    <property type="molecule type" value="Genomic_DNA"/>
</dbReference>
<evidence type="ECO:0000259" key="1">
    <source>
        <dbReference type="Pfam" id="PF06985"/>
    </source>
</evidence>
<evidence type="ECO:0000313" key="3">
    <source>
        <dbReference type="Proteomes" id="UP000720189"/>
    </source>
</evidence>
<gene>
    <name evidence="2" type="ORF">BKA55DRAFT_470475</name>
</gene>
<protein>
    <submittedName>
        <fullName evidence="2">Heterokaryon incompatibility protein-domain-containing protein</fullName>
    </submittedName>
</protein>
<feature type="domain" description="Heterokaryon incompatibility" evidence="1">
    <location>
        <begin position="1"/>
        <end position="159"/>
    </location>
</feature>
<proteinExistence type="predicted"/>
<feature type="non-terminal residue" evidence="2">
    <location>
        <position position="1"/>
    </location>
</feature>
<dbReference type="PANTHER" id="PTHR33112">
    <property type="entry name" value="DOMAIN PROTEIN, PUTATIVE-RELATED"/>
    <property type="match status" value="1"/>
</dbReference>
<comment type="caution">
    <text evidence="2">The sequence shown here is derived from an EMBL/GenBank/DDBJ whole genome shotgun (WGS) entry which is preliminary data.</text>
</comment>
<dbReference type="PANTHER" id="PTHR33112:SF12">
    <property type="entry name" value="HETEROKARYON INCOMPATIBILITY DOMAIN-CONTAINING PROTEIN"/>
    <property type="match status" value="1"/>
</dbReference>
<dbReference type="GeneID" id="70216092"/>
<sequence>FVTLSYVWGEAASRTFKEKALVSESYHVSDNVCLMDRQPIALLEGNLPQTFEDAIGFTKRLGERYIWIDALCIPQDEPGIKAQQISQMDQIYSSSICTIVSLESGVEGGLPGSSYKSPRNVDQYLEQLPGGLKIASPLMSLRLLMEGSPWETRAWTMQEHLLSRRTLFFGKQQVFFICGEMTTKETTPRHSLQQSYQTCASLYSHRNLTFPSDRFRAFEGLQARLSKLYQVEFIHAMP</sequence>
<feature type="non-terminal residue" evidence="2">
    <location>
        <position position="238"/>
    </location>
</feature>
<accession>A0A9P9JS41</accession>
<dbReference type="InterPro" id="IPR010730">
    <property type="entry name" value="HET"/>
</dbReference>
<dbReference type="Proteomes" id="UP000720189">
    <property type="component" value="Unassembled WGS sequence"/>
</dbReference>
<reference evidence="2" key="1">
    <citation type="journal article" date="2021" name="Nat. Commun.">
        <title>Genetic determinants of endophytism in the Arabidopsis root mycobiome.</title>
        <authorList>
            <person name="Mesny F."/>
            <person name="Miyauchi S."/>
            <person name="Thiergart T."/>
            <person name="Pickel B."/>
            <person name="Atanasova L."/>
            <person name="Karlsson M."/>
            <person name="Huettel B."/>
            <person name="Barry K.W."/>
            <person name="Haridas S."/>
            <person name="Chen C."/>
            <person name="Bauer D."/>
            <person name="Andreopoulos W."/>
            <person name="Pangilinan J."/>
            <person name="LaButti K."/>
            <person name="Riley R."/>
            <person name="Lipzen A."/>
            <person name="Clum A."/>
            <person name="Drula E."/>
            <person name="Henrissat B."/>
            <person name="Kohler A."/>
            <person name="Grigoriev I.V."/>
            <person name="Martin F.M."/>
            <person name="Hacquard S."/>
        </authorList>
    </citation>
    <scope>NUCLEOTIDE SEQUENCE</scope>
    <source>
        <strain evidence="2">MPI-CAGE-AT-0023</strain>
    </source>
</reference>
<dbReference type="RefSeq" id="XP_046042896.1">
    <property type="nucleotide sequence ID" value="XM_046186138.1"/>
</dbReference>
<dbReference type="Pfam" id="PF06985">
    <property type="entry name" value="HET"/>
    <property type="match status" value="1"/>
</dbReference>
<dbReference type="OrthoDB" id="2975793at2759"/>
<keyword evidence="3" id="KW-1185">Reference proteome</keyword>
<evidence type="ECO:0000313" key="2">
    <source>
        <dbReference type="EMBL" id="KAH7230085.1"/>
    </source>
</evidence>
<dbReference type="AlphaFoldDB" id="A0A9P9JS41"/>
<organism evidence="2 3">
    <name type="scientific">Fusarium redolens</name>
    <dbReference type="NCBI Taxonomy" id="48865"/>
    <lineage>
        <taxon>Eukaryota</taxon>
        <taxon>Fungi</taxon>
        <taxon>Dikarya</taxon>
        <taxon>Ascomycota</taxon>
        <taxon>Pezizomycotina</taxon>
        <taxon>Sordariomycetes</taxon>
        <taxon>Hypocreomycetidae</taxon>
        <taxon>Hypocreales</taxon>
        <taxon>Nectriaceae</taxon>
        <taxon>Fusarium</taxon>
        <taxon>Fusarium redolens species complex</taxon>
    </lineage>
</organism>
<name>A0A9P9JS41_FUSRE</name>